<dbReference type="AlphaFoldDB" id="A0A1Z5KKB4"/>
<accession>A0A1Z5KKB4</accession>
<dbReference type="OrthoDB" id="417848at2759"/>
<feature type="signal peptide" evidence="1">
    <location>
        <begin position="1"/>
        <end position="26"/>
    </location>
</feature>
<name>A0A1Z5KKB4_FISSO</name>
<proteinExistence type="predicted"/>
<dbReference type="EMBL" id="BDSP01000246">
    <property type="protein sequence ID" value="GAX26471.1"/>
    <property type="molecule type" value="Genomic_DNA"/>
</dbReference>
<reference evidence="2 3" key="1">
    <citation type="journal article" date="2015" name="Plant Cell">
        <title>Oil accumulation by the oleaginous diatom Fistulifera solaris as revealed by the genome and transcriptome.</title>
        <authorList>
            <person name="Tanaka T."/>
            <person name="Maeda Y."/>
            <person name="Veluchamy A."/>
            <person name="Tanaka M."/>
            <person name="Abida H."/>
            <person name="Marechal E."/>
            <person name="Bowler C."/>
            <person name="Muto M."/>
            <person name="Sunaga Y."/>
            <person name="Tanaka M."/>
            <person name="Yoshino T."/>
            <person name="Taniguchi T."/>
            <person name="Fukuda Y."/>
            <person name="Nemoto M."/>
            <person name="Matsumoto M."/>
            <person name="Wong P.S."/>
            <person name="Aburatani S."/>
            <person name="Fujibuchi W."/>
        </authorList>
    </citation>
    <scope>NUCLEOTIDE SEQUENCE [LARGE SCALE GENOMIC DNA]</scope>
    <source>
        <strain evidence="2 3">JPCC DA0580</strain>
    </source>
</reference>
<comment type="caution">
    <text evidence="2">The sequence shown here is derived from an EMBL/GenBank/DDBJ whole genome shotgun (WGS) entry which is preliminary data.</text>
</comment>
<dbReference type="InParanoid" id="A0A1Z5KKB4"/>
<keyword evidence="1" id="KW-0732">Signal</keyword>
<dbReference type="Proteomes" id="UP000198406">
    <property type="component" value="Unassembled WGS sequence"/>
</dbReference>
<feature type="chain" id="PRO_5013300896" evidence="1">
    <location>
        <begin position="27"/>
        <end position="276"/>
    </location>
</feature>
<evidence type="ECO:0000256" key="1">
    <source>
        <dbReference type="SAM" id="SignalP"/>
    </source>
</evidence>
<evidence type="ECO:0000313" key="2">
    <source>
        <dbReference type="EMBL" id="GAX26471.1"/>
    </source>
</evidence>
<organism evidence="2 3">
    <name type="scientific">Fistulifera solaris</name>
    <name type="common">Oleaginous diatom</name>
    <dbReference type="NCBI Taxonomy" id="1519565"/>
    <lineage>
        <taxon>Eukaryota</taxon>
        <taxon>Sar</taxon>
        <taxon>Stramenopiles</taxon>
        <taxon>Ochrophyta</taxon>
        <taxon>Bacillariophyta</taxon>
        <taxon>Bacillariophyceae</taxon>
        <taxon>Bacillariophycidae</taxon>
        <taxon>Naviculales</taxon>
        <taxon>Naviculaceae</taxon>
        <taxon>Fistulifera</taxon>
    </lineage>
</organism>
<evidence type="ECO:0000313" key="3">
    <source>
        <dbReference type="Proteomes" id="UP000198406"/>
    </source>
</evidence>
<protein>
    <submittedName>
        <fullName evidence="2">Uncharacterized protein</fullName>
    </submittedName>
</protein>
<gene>
    <name evidence="2" type="ORF">FisN_1Lh701</name>
</gene>
<sequence>MRSINKNLAGLFRFVLVLLGSCTVHSFQPFRIATANRHHHFFLRTSARTEKDGQDDEMYLERVNNPGRRNLILNVATAGALSASWASLWYLFNQNLYTPEGFSRFPTTQFIAALGDPSSSAGTGAKYWGVWRKDPGPRGVWLKDYGRELESNYNLAPAGWKFDPQDWWLEEHGLIMEAPQFPIPAGRYLVTGGRQVTTGLTISEDGSWKLDKGTLFDVTHLPCRSARYTPVAEGKGSPKDARLADFPVKPGSIMPSVPGTNKQDYAVLFLLGKAIS</sequence>
<keyword evidence="3" id="KW-1185">Reference proteome</keyword>